<evidence type="ECO:0000256" key="13">
    <source>
        <dbReference type="SAM" id="MobiDB-lite"/>
    </source>
</evidence>
<proteinExistence type="inferred from homology"/>
<dbReference type="GO" id="GO:0000724">
    <property type="term" value="P:double-strand break repair via homologous recombination"/>
    <property type="evidence" value="ECO:0007669"/>
    <property type="project" value="TreeGrafter"/>
</dbReference>
<evidence type="ECO:0000256" key="11">
    <source>
        <dbReference type="ARBA" id="ARBA00023242"/>
    </source>
</evidence>
<dbReference type="RefSeq" id="XP_033603203.1">
    <property type="nucleotide sequence ID" value="XM_033741708.1"/>
</dbReference>
<name>A0A6A6WD40_9PEZI</name>
<dbReference type="SUPFAM" id="SSF52540">
    <property type="entry name" value="P-loop containing nucleoside triphosphate hydrolases"/>
    <property type="match status" value="1"/>
</dbReference>
<dbReference type="GO" id="GO:0016787">
    <property type="term" value="F:hydrolase activity"/>
    <property type="evidence" value="ECO:0007669"/>
    <property type="project" value="UniProtKB-KW"/>
</dbReference>
<dbReference type="GO" id="GO:0005524">
    <property type="term" value="F:ATP binding"/>
    <property type="evidence" value="ECO:0007669"/>
    <property type="project" value="UniProtKB-KW"/>
</dbReference>
<accession>A0A6A6WD40</accession>
<evidence type="ECO:0000259" key="14">
    <source>
        <dbReference type="Pfam" id="PF02463"/>
    </source>
</evidence>
<comment type="similarity">
    <text evidence="3">Belongs to the SMC family. SMC6 subfamily.</text>
</comment>
<dbReference type="Proteomes" id="UP000799437">
    <property type="component" value="Unassembled WGS sequence"/>
</dbReference>
<feature type="domain" description="RecF/RecN/SMC N-terminal" evidence="14">
    <location>
        <begin position="74"/>
        <end position="1079"/>
    </location>
</feature>
<dbReference type="InterPro" id="IPR027417">
    <property type="entry name" value="P-loop_NTPase"/>
</dbReference>
<evidence type="ECO:0000256" key="5">
    <source>
        <dbReference type="ARBA" id="ARBA00022741"/>
    </source>
</evidence>
<dbReference type="PANTHER" id="PTHR19306">
    <property type="entry name" value="STRUCTURAL MAINTENANCE OF CHROMOSOMES 5,6 SMC5, SMC6"/>
    <property type="match status" value="1"/>
</dbReference>
<evidence type="ECO:0000313" key="16">
    <source>
        <dbReference type="Proteomes" id="UP000799437"/>
    </source>
</evidence>
<evidence type="ECO:0000256" key="4">
    <source>
        <dbReference type="ARBA" id="ARBA00022454"/>
    </source>
</evidence>
<dbReference type="PANTHER" id="PTHR19306:SF6">
    <property type="entry name" value="STRUCTURAL MAINTENANCE OF CHROMOSOMES PROTEIN 6"/>
    <property type="match status" value="1"/>
</dbReference>
<evidence type="ECO:0000256" key="2">
    <source>
        <dbReference type="ARBA" id="ARBA00004286"/>
    </source>
</evidence>
<evidence type="ECO:0000256" key="3">
    <source>
        <dbReference type="ARBA" id="ARBA00006793"/>
    </source>
</evidence>
<keyword evidence="6" id="KW-0227">DNA damage</keyword>
<gene>
    <name evidence="15" type="ORF">EJ05DRAFT_435641</name>
</gene>
<dbReference type="Gene3D" id="1.10.287.1490">
    <property type="match status" value="1"/>
</dbReference>
<evidence type="ECO:0000256" key="7">
    <source>
        <dbReference type="ARBA" id="ARBA00022840"/>
    </source>
</evidence>
<dbReference type="GO" id="GO:0003697">
    <property type="term" value="F:single-stranded DNA binding"/>
    <property type="evidence" value="ECO:0007669"/>
    <property type="project" value="TreeGrafter"/>
</dbReference>
<feature type="coiled-coil region" evidence="12">
    <location>
        <begin position="239"/>
        <end position="273"/>
    </location>
</feature>
<keyword evidence="8 12" id="KW-0175">Coiled coil</keyword>
<feature type="region of interest" description="Disordered" evidence="13">
    <location>
        <begin position="452"/>
        <end position="476"/>
    </location>
</feature>
<dbReference type="GO" id="GO:0035861">
    <property type="term" value="C:site of double-strand break"/>
    <property type="evidence" value="ECO:0007669"/>
    <property type="project" value="TreeGrafter"/>
</dbReference>
<keyword evidence="9" id="KW-0233">DNA recombination</keyword>
<dbReference type="GO" id="GO:0003684">
    <property type="term" value="F:damaged DNA binding"/>
    <property type="evidence" value="ECO:0007669"/>
    <property type="project" value="TreeGrafter"/>
</dbReference>
<keyword evidence="15" id="KW-0378">Hydrolase</keyword>
<keyword evidence="7" id="KW-0067">ATP-binding</keyword>
<keyword evidence="4" id="KW-0158">Chromosome</keyword>
<evidence type="ECO:0000313" key="15">
    <source>
        <dbReference type="EMBL" id="KAF2760752.1"/>
    </source>
</evidence>
<evidence type="ECO:0000256" key="9">
    <source>
        <dbReference type="ARBA" id="ARBA00023172"/>
    </source>
</evidence>
<feature type="region of interest" description="Disordered" evidence="13">
    <location>
        <begin position="45"/>
        <end position="64"/>
    </location>
</feature>
<sequence length="1112" mass="125437">MSTDEVRPTESPQPEPLRNDGDNLIHIDIDALDDVETIQKIHEVQEQDDSRAEKIRQARPEPSIERPAADNAIIEQVIVENFMNHARLKITLGPFINFIVGRNGSGKSAVLAAISLCLGGKSKERASSIRGYIKQGEESGMVSVKLKNQGSSAYQPEQYGDSIIVERHISKSSGSSYKIKNAMGKIVTTRASDLADIMDSFAMQIDNPITILSQDAAKSFLVTSTPFEKYQFFLKGTQLEQLAKDYRLLEDTLDALEAQKTKSEASLRAAESRKTAAKKRLDASASQEVLREQIEKVRKQTAWRLVTDEEESRDRLVQELTLAESMVQQQQATLADVETRYSELQVQLEKACEHANEAEAAVGPIKADLDTKKSEIDSLAADMQSALEDERNMQGEIQSKRNEISQNQNKKDEALKRQSAADDGSLARIHDEISEAKSRLEEATQRLDVHTARFPVVEREQKEAQHQLDDSKSKLDASRADMQRAQQMLDEHTNKQSNWMGGYRRELSSVLRAIEAERRFKTAPIGPMGRHIQLLKPEWSSVLESSFGMLLNAFVVSDKNDQSLLHQIFKKARYHAPIYINNGERINVDQEPDPQQLTWLRALKITNEKVRNVCIIVQSIDQIALIPSRAVASDFVNSHPRNVKACLAMHETKKGSGHRLIASATGGRAMNNIQAYPGHPRMQSDAGTQLTIYRDNLEHTKHEYQVMQRKVKELEAVLRQRRDVLVSFNKETRNLRVAKEKAADDIEILKEQLEDATPQAAGELAVFDRQISLAQTALSVAEDSLRASRQERTNSHQAQTALKTAWEEIKQRLKKYERQAARAKSTRDEIEKARQTMLYEKSQAVAAVQNAVAEQGRAERDVKSQEARIAEAEELATDAAGPRVQVDLNDTSKQLESRYLRLQRELQTNIASTGATHQELCQLAAEATADRNEIARNVNVIKKQADALKHSMADRLARWQKFRRYISSRARIMFTYLLQQRRFRGHLKIDPHKKQLDISVEPDATKEGETGRQSKTLSGGEKSFSTICLLLALWDAMGSPLRCLDEYDVFMDNKIRSESTKMMIQAARQSVSRQFILITPHGVSDGHTEKDINVFRMPDPERGQQTLPFSVS</sequence>
<organism evidence="15 16">
    <name type="scientific">Pseudovirgaria hyperparasitica</name>
    <dbReference type="NCBI Taxonomy" id="470096"/>
    <lineage>
        <taxon>Eukaryota</taxon>
        <taxon>Fungi</taxon>
        <taxon>Dikarya</taxon>
        <taxon>Ascomycota</taxon>
        <taxon>Pezizomycotina</taxon>
        <taxon>Dothideomycetes</taxon>
        <taxon>Dothideomycetes incertae sedis</taxon>
        <taxon>Acrospermales</taxon>
        <taxon>Acrospermaceae</taxon>
        <taxon>Pseudovirgaria</taxon>
    </lineage>
</organism>
<keyword evidence="10" id="KW-0234">DNA repair</keyword>
<dbReference type="GO" id="GO:0005634">
    <property type="term" value="C:nucleus"/>
    <property type="evidence" value="ECO:0007669"/>
    <property type="project" value="UniProtKB-SubCell"/>
</dbReference>
<feature type="compositionally biased region" description="Basic and acidic residues" evidence="13">
    <location>
        <begin position="399"/>
        <end position="420"/>
    </location>
</feature>
<reference evidence="15" key="1">
    <citation type="journal article" date="2020" name="Stud. Mycol.">
        <title>101 Dothideomycetes genomes: a test case for predicting lifestyles and emergence of pathogens.</title>
        <authorList>
            <person name="Haridas S."/>
            <person name="Albert R."/>
            <person name="Binder M."/>
            <person name="Bloem J."/>
            <person name="Labutti K."/>
            <person name="Salamov A."/>
            <person name="Andreopoulos B."/>
            <person name="Baker S."/>
            <person name="Barry K."/>
            <person name="Bills G."/>
            <person name="Bluhm B."/>
            <person name="Cannon C."/>
            <person name="Castanera R."/>
            <person name="Culley D."/>
            <person name="Daum C."/>
            <person name="Ezra D."/>
            <person name="Gonzalez J."/>
            <person name="Henrissat B."/>
            <person name="Kuo A."/>
            <person name="Liang C."/>
            <person name="Lipzen A."/>
            <person name="Lutzoni F."/>
            <person name="Magnuson J."/>
            <person name="Mondo S."/>
            <person name="Nolan M."/>
            <person name="Ohm R."/>
            <person name="Pangilinan J."/>
            <person name="Park H.-J."/>
            <person name="Ramirez L."/>
            <person name="Alfaro M."/>
            <person name="Sun H."/>
            <person name="Tritt A."/>
            <person name="Yoshinaga Y."/>
            <person name="Zwiers L.-H."/>
            <person name="Turgeon B."/>
            <person name="Goodwin S."/>
            <person name="Spatafora J."/>
            <person name="Crous P."/>
            <person name="Grigoriev I."/>
        </authorList>
    </citation>
    <scope>NUCLEOTIDE SEQUENCE</scope>
    <source>
        <strain evidence="15">CBS 121739</strain>
    </source>
</reference>
<evidence type="ECO:0000256" key="6">
    <source>
        <dbReference type="ARBA" id="ARBA00022763"/>
    </source>
</evidence>
<feature type="region of interest" description="Disordered" evidence="13">
    <location>
        <begin position="998"/>
        <end position="1019"/>
    </location>
</feature>
<dbReference type="AlphaFoldDB" id="A0A6A6WD40"/>
<evidence type="ECO:0000256" key="8">
    <source>
        <dbReference type="ARBA" id="ARBA00023054"/>
    </source>
</evidence>
<dbReference type="EMBL" id="ML996567">
    <property type="protein sequence ID" value="KAF2760752.1"/>
    <property type="molecule type" value="Genomic_DNA"/>
</dbReference>
<dbReference type="GO" id="GO:0030915">
    <property type="term" value="C:Smc5-Smc6 complex"/>
    <property type="evidence" value="ECO:0007669"/>
    <property type="project" value="TreeGrafter"/>
</dbReference>
<feature type="region of interest" description="Disordered" evidence="13">
    <location>
        <begin position="1"/>
        <end position="23"/>
    </location>
</feature>
<evidence type="ECO:0000256" key="1">
    <source>
        <dbReference type="ARBA" id="ARBA00004123"/>
    </source>
</evidence>
<dbReference type="Pfam" id="PF02463">
    <property type="entry name" value="SMC_N"/>
    <property type="match status" value="1"/>
</dbReference>
<feature type="coiled-coil region" evidence="12">
    <location>
        <begin position="806"/>
        <end position="905"/>
    </location>
</feature>
<dbReference type="Gene3D" id="3.40.50.300">
    <property type="entry name" value="P-loop containing nucleotide triphosphate hydrolases"/>
    <property type="match status" value="2"/>
</dbReference>
<comment type="subcellular location">
    <subcellularLocation>
        <location evidence="2">Chromosome</location>
    </subcellularLocation>
    <subcellularLocation>
        <location evidence="1">Nucleus</location>
    </subcellularLocation>
</comment>
<feature type="compositionally biased region" description="Basic and acidic residues" evidence="13">
    <location>
        <begin position="1003"/>
        <end position="1012"/>
    </location>
</feature>
<evidence type="ECO:0000256" key="10">
    <source>
        <dbReference type="ARBA" id="ARBA00023204"/>
    </source>
</evidence>
<keyword evidence="5" id="KW-0547">Nucleotide-binding</keyword>
<dbReference type="InterPro" id="IPR003395">
    <property type="entry name" value="RecF/RecN/SMC_N"/>
</dbReference>
<dbReference type="GeneID" id="54482762"/>
<dbReference type="OrthoDB" id="10072614at2759"/>
<keyword evidence="16" id="KW-1185">Reference proteome</keyword>
<evidence type="ECO:0000256" key="12">
    <source>
        <dbReference type="SAM" id="Coils"/>
    </source>
</evidence>
<protein>
    <submittedName>
        <fullName evidence="15">P-loop containing nucleoside triphosphate hydrolase protein</fullName>
    </submittedName>
</protein>
<keyword evidence="11" id="KW-0539">Nucleus</keyword>
<feature type="coiled-coil region" evidence="12">
    <location>
        <begin position="697"/>
        <end position="756"/>
    </location>
</feature>
<feature type="region of interest" description="Disordered" evidence="13">
    <location>
        <begin position="399"/>
        <end position="423"/>
    </location>
</feature>